<organism evidence="2 3">
    <name type="scientific">Steinernema carpocapsae</name>
    <name type="common">Entomopathogenic nematode</name>
    <dbReference type="NCBI Taxonomy" id="34508"/>
    <lineage>
        <taxon>Eukaryota</taxon>
        <taxon>Metazoa</taxon>
        <taxon>Ecdysozoa</taxon>
        <taxon>Nematoda</taxon>
        <taxon>Chromadorea</taxon>
        <taxon>Rhabditida</taxon>
        <taxon>Tylenchina</taxon>
        <taxon>Panagrolaimomorpha</taxon>
        <taxon>Strongyloidoidea</taxon>
        <taxon>Steinernematidae</taxon>
        <taxon>Steinernema</taxon>
    </lineage>
</organism>
<comment type="caution">
    <text evidence="2">The sequence shown here is derived from an EMBL/GenBank/DDBJ whole genome shotgun (WGS) entry which is preliminary data.</text>
</comment>
<reference evidence="2 3" key="2">
    <citation type="journal article" date="2019" name="G3 (Bethesda)">
        <title>Hybrid Assembly of the Genome of the Entomopathogenic Nematode Steinernema carpocapsae Identifies the X-Chromosome.</title>
        <authorList>
            <person name="Serra L."/>
            <person name="Macchietto M."/>
            <person name="Macias-Munoz A."/>
            <person name="McGill C.J."/>
            <person name="Rodriguez I.M."/>
            <person name="Rodriguez B."/>
            <person name="Murad R."/>
            <person name="Mortazavi A."/>
        </authorList>
    </citation>
    <scope>NUCLEOTIDE SEQUENCE [LARGE SCALE GENOMIC DNA]</scope>
    <source>
        <strain evidence="2 3">ALL</strain>
    </source>
</reference>
<name>A0A4U8V030_STECR</name>
<sequence length="133" mass="15364">MLLRSTPLTLRLIQYSPVCLGSAVSSRFCSTSGKGNNVPTLKKPILQYHEEDLAGTKQRWNYRSEIVNARNLDRPHRNIWIAFGLIIIIGFTGFVYVKTMVIEGRKEEMLERERLRREMNLTGSNRRRIGVVD</sequence>
<accession>A0A4U8V030</accession>
<dbReference type="EMBL" id="AZBU02000001">
    <property type="protein sequence ID" value="TMS38635.1"/>
    <property type="molecule type" value="Genomic_DNA"/>
</dbReference>
<gene>
    <name evidence="2" type="ORF">L596_005315</name>
</gene>
<evidence type="ECO:0000313" key="3">
    <source>
        <dbReference type="Proteomes" id="UP000298663"/>
    </source>
</evidence>
<proteinExistence type="predicted"/>
<keyword evidence="3" id="KW-1185">Reference proteome</keyword>
<keyword evidence="1" id="KW-0812">Transmembrane</keyword>
<dbReference type="OrthoDB" id="5808865at2759"/>
<keyword evidence="1" id="KW-0472">Membrane</keyword>
<keyword evidence="1" id="KW-1133">Transmembrane helix</keyword>
<protein>
    <submittedName>
        <fullName evidence="2">Uncharacterized protein</fullName>
    </submittedName>
</protein>
<dbReference type="Proteomes" id="UP000298663">
    <property type="component" value="Chromosome X"/>
</dbReference>
<evidence type="ECO:0000256" key="1">
    <source>
        <dbReference type="SAM" id="Phobius"/>
    </source>
</evidence>
<reference evidence="2 3" key="1">
    <citation type="journal article" date="2015" name="Genome Biol.">
        <title>Comparative genomics of Steinernema reveals deeply conserved gene regulatory networks.</title>
        <authorList>
            <person name="Dillman A.R."/>
            <person name="Macchietto M."/>
            <person name="Porter C.F."/>
            <person name="Rogers A."/>
            <person name="Williams B."/>
            <person name="Antoshechkin I."/>
            <person name="Lee M.M."/>
            <person name="Goodwin Z."/>
            <person name="Lu X."/>
            <person name="Lewis E.E."/>
            <person name="Goodrich-Blair H."/>
            <person name="Stock S.P."/>
            <person name="Adams B.J."/>
            <person name="Sternberg P.W."/>
            <person name="Mortazavi A."/>
        </authorList>
    </citation>
    <scope>NUCLEOTIDE SEQUENCE [LARGE SCALE GENOMIC DNA]</scope>
    <source>
        <strain evidence="2 3">ALL</strain>
    </source>
</reference>
<feature type="transmembrane region" description="Helical" evidence="1">
    <location>
        <begin position="79"/>
        <end position="97"/>
    </location>
</feature>
<evidence type="ECO:0000313" key="2">
    <source>
        <dbReference type="EMBL" id="TMS38635.1"/>
    </source>
</evidence>
<dbReference type="AlphaFoldDB" id="A0A4U8V030"/>
<dbReference type="EMBL" id="CM016762">
    <property type="protein sequence ID" value="TMS38635.1"/>
    <property type="molecule type" value="Genomic_DNA"/>
</dbReference>